<feature type="region of interest" description="Disordered" evidence="1">
    <location>
        <begin position="143"/>
        <end position="171"/>
    </location>
</feature>
<dbReference type="Proteomes" id="UP000530928">
    <property type="component" value="Unassembled WGS sequence"/>
</dbReference>
<protein>
    <submittedName>
        <fullName evidence="2">Uncharacterized protein</fullName>
    </submittedName>
</protein>
<sequence length="171" mass="19480">MTGPLIDEEPAEHHRYRRYLQALDEATESDEAELVTTVLRDEDATMAESAVNRHLEFRATRLLTDPAFTTWAQAMATAIGDRPFLVRRLQEWALLRTIALDEPWTTEELTTASEWFQRTASSSRFITSRRALTLLAEQGRTRRVRDTASGRLPQPAHPRCIDHGRGSPPIL</sequence>
<evidence type="ECO:0000313" key="3">
    <source>
        <dbReference type="Proteomes" id="UP000530928"/>
    </source>
</evidence>
<dbReference type="EMBL" id="JACDUR010000011">
    <property type="protein sequence ID" value="MBA2897454.1"/>
    <property type="molecule type" value="Genomic_DNA"/>
</dbReference>
<name>A0A7W0CU78_9ACTN</name>
<dbReference type="AlphaFoldDB" id="A0A7W0CU78"/>
<organism evidence="2 3">
    <name type="scientific">Nonomuraea soli</name>
    <dbReference type="NCBI Taxonomy" id="1032476"/>
    <lineage>
        <taxon>Bacteria</taxon>
        <taxon>Bacillati</taxon>
        <taxon>Actinomycetota</taxon>
        <taxon>Actinomycetes</taxon>
        <taxon>Streptosporangiales</taxon>
        <taxon>Streptosporangiaceae</taxon>
        <taxon>Nonomuraea</taxon>
    </lineage>
</organism>
<accession>A0A7W0CU78</accession>
<reference evidence="2 3" key="1">
    <citation type="submission" date="2020-07" db="EMBL/GenBank/DDBJ databases">
        <title>Genomic Encyclopedia of Type Strains, Phase IV (KMG-IV): sequencing the most valuable type-strain genomes for metagenomic binning, comparative biology and taxonomic classification.</title>
        <authorList>
            <person name="Goeker M."/>
        </authorList>
    </citation>
    <scope>NUCLEOTIDE SEQUENCE [LARGE SCALE GENOMIC DNA]</scope>
    <source>
        <strain evidence="2 3">DSM 45533</strain>
    </source>
</reference>
<proteinExistence type="predicted"/>
<comment type="caution">
    <text evidence="2">The sequence shown here is derived from an EMBL/GenBank/DDBJ whole genome shotgun (WGS) entry which is preliminary data.</text>
</comment>
<evidence type="ECO:0000313" key="2">
    <source>
        <dbReference type="EMBL" id="MBA2897454.1"/>
    </source>
</evidence>
<keyword evidence="3" id="KW-1185">Reference proteome</keyword>
<evidence type="ECO:0000256" key="1">
    <source>
        <dbReference type="SAM" id="MobiDB-lite"/>
    </source>
</evidence>
<dbReference type="RefSeq" id="WP_181616154.1">
    <property type="nucleotide sequence ID" value="NZ_BAABAM010000013.1"/>
</dbReference>
<gene>
    <name evidence="2" type="ORF">HNR30_008852</name>
</gene>